<dbReference type="PROSITE" id="PS00978">
    <property type="entry name" value="FAD_G3PDH_2"/>
    <property type="match status" value="1"/>
</dbReference>
<evidence type="ECO:0000313" key="9">
    <source>
        <dbReference type="EMBL" id="PXZ00242.1"/>
    </source>
</evidence>
<dbReference type="Gene3D" id="3.50.50.60">
    <property type="entry name" value="FAD/NAD(P)-binding domain"/>
    <property type="match status" value="1"/>
</dbReference>
<keyword evidence="5 6" id="KW-0560">Oxidoreductase</keyword>
<dbReference type="GO" id="GO:0004368">
    <property type="term" value="F:glycerol-3-phosphate dehydrogenase (quinone) activity"/>
    <property type="evidence" value="ECO:0007669"/>
    <property type="project" value="UniProtKB-EC"/>
</dbReference>
<dbReference type="EMBL" id="QGLT01000003">
    <property type="protein sequence ID" value="PXZ00242.1"/>
    <property type="molecule type" value="Genomic_DNA"/>
</dbReference>
<evidence type="ECO:0000259" key="7">
    <source>
        <dbReference type="Pfam" id="PF01266"/>
    </source>
</evidence>
<comment type="cofactor">
    <cofactor evidence="1 6">
        <name>FAD</name>
        <dbReference type="ChEBI" id="CHEBI:57692"/>
    </cofactor>
</comment>
<feature type="domain" description="Alpha-glycerophosphate oxidase C-terminal" evidence="8">
    <location>
        <begin position="389"/>
        <end position="488"/>
    </location>
</feature>
<evidence type="ECO:0000256" key="4">
    <source>
        <dbReference type="ARBA" id="ARBA00022827"/>
    </source>
</evidence>
<dbReference type="PRINTS" id="PR01001">
    <property type="entry name" value="FADG3PDH"/>
</dbReference>
<dbReference type="SUPFAM" id="SSF51905">
    <property type="entry name" value="FAD/NAD(P)-binding domain"/>
    <property type="match status" value="1"/>
</dbReference>
<evidence type="ECO:0000256" key="5">
    <source>
        <dbReference type="ARBA" id="ARBA00023002"/>
    </source>
</evidence>
<evidence type="ECO:0000313" key="10">
    <source>
        <dbReference type="Proteomes" id="UP000247565"/>
    </source>
</evidence>
<dbReference type="GO" id="GO:0046168">
    <property type="term" value="P:glycerol-3-phosphate catabolic process"/>
    <property type="evidence" value="ECO:0007669"/>
    <property type="project" value="TreeGrafter"/>
</dbReference>
<dbReference type="PROSITE" id="PS00977">
    <property type="entry name" value="FAD_G3PDH_1"/>
    <property type="match status" value="1"/>
</dbReference>
<comment type="caution">
    <text evidence="9">The sequence shown here is derived from an EMBL/GenBank/DDBJ whole genome shotgun (WGS) entry which is preliminary data.</text>
</comment>
<dbReference type="AlphaFoldDB" id="A0A318NBT3"/>
<dbReference type="PANTHER" id="PTHR11985">
    <property type="entry name" value="GLYCEROL-3-PHOSPHATE DEHYDROGENASE"/>
    <property type="match status" value="1"/>
</dbReference>
<name>A0A318NBT3_9PROT</name>
<protein>
    <recommendedName>
        <fullName evidence="6">Glycerol-3-phosphate dehydrogenase</fullName>
        <ecNumber evidence="6">1.1.5.3</ecNumber>
    </recommendedName>
</protein>
<organism evidence="9 10">
    <name type="scientific">Commensalibacter melissae</name>
    <dbReference type="NCBI Taxonomy" id="2070537"/>
    <lineage>
        <taxon>Bacteria</taxon>
        <taxon>Pseudomonadati</taxon>
        <taxon>Pseudomonadota</taxon>
        <taxon>Alphaproteobacteria</taxon>
        <taxon>Acetobacterales</taxon>
        <taxon>Acetobacteraceae</taxon>
    </lineage>
</organism>
<sequence length="502" mass="56962">MNTQPTTYDLLIVGGGVNGTGIARDAAGRGLKVLLVEKDDLASHTSSASTKLIHGGLRYLEYYEFRLVREALQERERLLNLASHIIRPLEFVLPHRNSIRPAWMIRIGLFLYDHLASHPKLPNSKLISLQTSPYGQPLRNDIKKGFTYADCAVDDSRLVVLNAKGASMLGADIRTQTKFVDAKRSTNEWSATIQDNKTQKKTTITAKVIVNAAGPWVAELLQDKLHVQSKMNVRLVKGSHIVVKKLYEGPQAYILQNDDKRIVFAIPYHEEFTLIGTTDISWDQSPDILPGINENETEYLCKSVNDYFNKNIAPKDVIWNYSGVRPLYDDASSNASAVTRDYHLDLNEENSQAPLLSIFGGKITTYRRLAEHSMEKLAKFFKYTRQNWTDKEPLPGGNITDGNFDLFYKDFRNTVSFLDEITAKRIAHSYGTDAINIIHNAKSKTDMGIDFGHGLTQHEVDYLVEKEWAMTVEDILWRRTKLGLYFTQEEQGKLAQYLQKSQ</sequence>
<gene>
    <name evidence="9" type="ORF">DK869_06300</name>
</gene>
<dbReference type="Gene3D" id="1.10.8.870">
    <property type="entry name" value="Alpha-glycerophosphate oxidase, cap domain"/>
    <property type="match status" value="1"/>
</dbReference>
<dbReference type="RefSeq" id="WP_110439165.1">
    <property type="nucleotide sequence ID" value="NZ_CP046393.1"/>
</dbReference>
<evidence type="ECO:0000256" key="1">
    <source>
        <dbReference type="ARBA" id="ARBA00001974"/>
    </source>
</evidence>
<accession>A0A318NBT3</accession>
<proteinExistence type="inferred from homology"/>
<evidence type="ECO:0000256" key="6">
    <source>
        <dbReference type="RuleBase" id="RU361217"/>
    </source>
</evidence>
<reference evidence="9 10" key="1">
    <citation type="submission" date="2018-05" db="EMBL/GenBank/DDBJ databases">
        <title>Reference genomes for bee gut microbiota database.</title>
        <authorList>
            <person name="Ellegaard K.M."/>
        </authorList>
    </citation>
    <scope>NUCLEOTIDE SEQUENCE [LARGE SCALE GENOMIC DNA]</scope>
    <source>
        <strain evidence="9 10">ESL0284</strain>
    </source>
</reference>
<dbReference type="Proteomes" id="UP000247565">
    <property type="component" value="Unassembled WGS sequence"/>
</dbReference>
<keyword evidence="4" id="KW-0274">FAD</keyword>
<comment type="catalytic activity">
    <reaction evidence="6">
        <text>a quinone + sn-glycerol 3-phosphate = dihydroxyacetone phosphate + a quinol</text>
        <dbReference type="Rhea" id="RHEA:18977"/>
        <dbReference type="ChEBI" id="CHEBI:24646"/>
        <dbReference type="ChEBI" id="CHEBI:57597"/>
        <dbReference type="ChEBI" id="CHEBI:57642"/>
        <dbReference type="ChEBI" id="CHEBI:132124"/>
        <dbReference type="EC" id="1.1.5.3"/>
    </reaction>
</comment>
<evidence type="ECO:0000256" key="2">
    <source>
        <dbReference type="ARBA" id="ARBA00007330"/>
    </source>
</evidence>
<dbReference type="InterPro" id="IPR038299">
    <property type="entry name" value="DAO_C_sf"/>
</dbReference>
<dbReference type="NCBIfam" id="NF008899">
    <property type="entry name" value="PRK12266.1"/>
    <property type="match status" value="1"/>
</dbReference>
<dbReference type="OrthoDB" id="9766796at2"/>
<dbReference type="GO" id="GO:0009331">
    <property type="term" value="C:glycerol-3-phosphate dehydrogenase (FAD) complex"/>
    <property type="evidence" value="ECO:0007669"/>
    <property type="project" value="UniProtKB-UniRule"/>
</dbReference>
<dbReference type="Pfam" id="PF01266">
    <property type="entry name" value="DAO"/>
    <property type="match status" value="1"/>
</dbReference>
<feature type="domain" description="FAD dependent oxidoreductase" evidence="7">
    <location>
        <begin position="9"/>
        <end position="332"/>
    </location>
</feature>
<dbReference type="Gene3D" id="6.10.250.1890">
    <property type="match status" value="1"/>
</dbReference>
<dbReference type="InterPro" id="IPR036188">
    <property type="entry name" value="FAD/NAD-bd_sf"/>
</dbReference>
<dbReference type="PANTHER" id="PTHR11985:SF15">
    <property type="entry name" value="GLYCEROL-3-PHOSPHATE DEHYDROGENASE, MITOCHONDRIAL"/>
    <property type="match status" value="1"/>
</dbReference>
<dbReference type="InterPro" id="IPR006076">
    <property type="entry name" value="FAD-dep_OxRdtase"/>
</dbReference>
<dbReference type="InterPro" id="IPR031656">
    <property type="entry name" value="DAO_C"/>
</dbReference>
<comment type="similarity">
    <text evidence="2 6">Belongs to the FAD-dependent glycerol-3-phosphate dehydrogenase family.</text>
</comment>
<dbReference type="EC" id="1.1.5.3" evidence="6"/>
<dbReference type="Gene3D" id="3.30.9.10">
    <property type="entry name" value="D-Amino Acid Oxidase, subunit A, domain 2"/>
    <property type="match status" value="1"/>
</dbReference>
<keyword evidence="3 6" id="KW-0285">Flavoprotein</keyword>
<dbReference type="Pfam" id="PF16901">
    <property type="entry name" value="DAO_C"/>
    <property type="match status" value="1"/>
</dbReference>
<evidence type="ECO:0000259" key="8">
    <source>
        <dbReference type="Pfam" id="PF16901"/>
    </source>
</evidence>
<keyword evidence="10" id="KW-1185">Reference proteome</keyword>
<dbReference type="NCBIfam" id="NF009906">
    <property type="entry name" value="PRK13369.1"/>
    <property type="match status" value="1"/>
</dbReference>
<evidence type="ECO:0000256" key="3">
    <source>
        <dbReference type="ARBA" id="ARBA00022630"/>
    </source>
</evidence>
<dbReference type="InterPro" id="IPR000447">
    <property type="entry name" value="G3P_DH_FAD-dep"/>
</dbReference>